<gene>
    <name evidence="5" type="ORF">K0T92_02815</name>
</gene>
<organism evidence="5 6">
    <name type="scientific">Paenibacillus oenotherae</name>
    <dbReference type="NCBI Taxonomy" id="1435645"/>
    <lineage>
        <taxon>Bacteria</taxon>
        <taxon>Bacillati</taxon>
        <taxon>Bacillota</taxon>
        <taxon>Bacilli</taxon>
        <taxon>Bacillales</taxon>
        <taxon>Paenibacillaceae</taxon>
        <taxon>Paenibacillus</taxon>
    </lineage>
</organism>
<keyword evidence="3" id="KW-0472">Membrane</keyword>
<keyword evidence="3" id="KW-1133">Transmembrane helix</keyword>
<evidence type="ECO:0000259" key="4">
    <source>
        <dbReference type="Pfam" id="PF03816"/>
    </source>
</evidence>
<protein>
    <submittedName>
        <fullName evidence="5">LCP family protein</fullName>
    </submittedName>
</protein>
<dbReference type="InterPro" id="IPR050922">
    <property type="entry name" value="LytR/CpsA/Psr_CW_biosynth"/>
</dbReference>
<comment type="similarity">
    <text evidence="1">Belongs to the LytR/CpsA/Psr (LCP) family.</text>
</comment>
<evidence type="ECO:0000256" key="1">
    <source>
        <dbReference type="ARBA" id="ARBA00006068"/>
    </source>
</evidence>
<keyword evidence="3" id="KW-0812">Transmembrane</keyword>
<dbReference type="Proteomes" id="UP000812277">
    <property type="component" value="Unassembled WGS sequence"/>
</dbReference>
<dbReference type="Pfam" id="PF03816">
    <property type="entry name" value="LytR_cpsA_psr"/>
    <property type="match status" value="1"/>
</dbReference>
<dbReference type="InterPro" id="IPR004474">
    <property type="entry name" value="LytR_CpsA_psr"/>
</dbReference>
<keyword evidence="6" id="KW-1185">Reference proteome</keyword>
<reference evidence="5 6" key="1">
    <citation type="submission" date="2021-07" db="EMBL/GenBank/DDBJ databases">
        <title>Paenibacillus radiodurans sp. nov., isolated from the southeastern edge of Tengger Desert.</title>
        <authorList>
            <person name="Zhang G."/>
        </authorList>
    </citation>
    <scope>NUCLEOTIDE SEQUENCE [LARGE SCALE GENOMIC DNA]</scope>
    <source>
        <strain evidence="5 6">DT7-4</strain>
    </source>
</reference>
<feature type="compositionally biased region" description="Low complexity" evidence="2">
    <location>
        <begin position="1"/>
        <end position="24"/>
    </location>
</feature>
<evidence type="ECO:0000256" key="2">
    <source>
        <dbReference type="SAM" id="MobiDB-lite"/>
    </source>
</evidence>
<dbReference type="Gene3D" id="3.40.630.190">
    <property type="entry name" value="LCP protein"/>
    <property type="match status" value="1"/>
</dbReference>
<sequence>MSNNSSLPPRSASRSSKGTSGSGKAPKKPSRWFRRIMVFFLLLLVGVAGYLGYLYKESKDALQVITSDADPEIVIPEDQSVKVKGVTFLLMGIDTRKETGSLNTDVMMVASFNPNTKTATIVSIPRDSKIELDGYNSRKANAYYANFLASAKKDGLNKKAAEQKAKQDLRKMFGKYFDIPIDYTATINFQGFVDVVDALGGVEVDVDMNMRYVDNADGTNINLTKGRHTLGGDDALDFVRYRKSNDGRNMSSDFDRNKRQSQVIGAIADELKSVSSVTNIFNVLEAVGNNMRMDIPASEVENMLITYFRMSRSDITFIPLEGTWRSPYVRLDEDKLQAAKAALQAKLAE</sequence>
<dbReference type="PANTHER" id="PTHR33392">
    <property type="entry name" value="POLYISOPRENYL-TEICHOIC ACID--PEPTIDOGLYCAN TEICHOIC ACID TRANSFERASE TAGU"/>
    <property type="match status" value="1"/>
</dbReference>
<feature type="domain" description="Cell envelope-related transcriptional attenuator" evidence="4">
    <location>
        <begin position="103"/>
        <end position="272"/>
    </location>
</feature>
<evidence type="ECO:0000313" key="5">
    <source>
        <dbReference type="EMBL" id="MBW7473674.1"/>
    </source>
</evidence>
<dbReference type="EMBL" id="JAHZIJ010000001">
    <property type="protein sequence ID" value="MBW7473674.1"/>
    <property type="molecule type" value="Genomic_DNA"/>
</dbReference>
<feature type="region of interest" description="Disordered" evidence="2">
    <location>
        <begin position="1"/>
        <end position="28"/>
    </location>
</feature>
<evidence type="ECO:0000313" key="6">
    <source>
        <dbReference type="Proteomes" id="UP000812277"/>
    </source>
</evidence>
<comment type="caution">
    <text evidence="5">The sequence shown here is derived from an EMBL/GenBank/DDBJ whole genome shotgun (WGS) entry which is preliminary data.</text>
</comment>
<feature type="transmembrane region" description="Helical" evidence="3">
    <location>
        <begin position="36"/>
        <end position="55"/>
    </location>
</feature>
<accession>A0ABS7D158</accession>
<name>A0ABS7D158_9BACL</name>
<dbReference type="RefSeq" id="WP_219870886.1">
    <property type="nucleotide sequence ID" value="NZ_JAHZIJ010000001.1"/>
</dbReference>
<evidence type="ECO:0000256" key="3">
    <source>
        <dbReference type="SAM" id="Phobius"/>
    </source>
</evidence>
<proteinExistence type="inferred from homology"/>
<dbReference type="PANTHER" id="PTHR33392:SF6">
    <property type="entry name" value="POLYISOPRENYL-TEICHOIC ACID--PEPTIDOGLYCAN TEICHOIC ACID TRANSFERASE TAGU"/>
    <property type="match status" value="1"/>
</dbReference>
<dbReference type="NCBIfam" id="TIGR00350">
    <property type="entry name" value="lytR_cpsA_psr"/>
    <property type="match status" value="1"/>
</dbReference>